<dbReference type="Gene3D" id="3.40.50.1000">
    <property type="entry name" value="HAD superfamily/HAD-like"/>
    <property type="match status" value="1"/>
</dbReference>
<protein>
    <submittedName>
        <fullName evidence="1">Cof-type HAD-IIB family hydrolase</fullName>
    </submittedName>
    <submittedName>
        <fullName evidence="2">HAD family hydrolase</fullName>
    </submittedName>
</protein>
<dbReference type="EMBL" id="CP023671">
    <property type="protein sequence ID" value="AYE34364.1"/>
    <property type="molecule type" value="Genomic_DNA"/>
</dbReference>
<keyword evidence="1" id="KW-0378">Hydrolase</keyword>
<dbReference type="NCBIfam" id="TIGR01484">
    <property type="entry name" value="HAD-SF-IIB"/>
    <property type="match status" value="1"/>
</dbReference>
<dbReference type="NCBIfam" id="TIGR00099">
    <property type="entry name" value="Cof-subfamily"/>
    <property type="match status" value="1"/>
</dbReference>
<dbReference type="SUPFAM" id="SSF56784">
    <property type="entry name" value="HAD-like"/>
    <property type="match status" value="1"/>
</dbReference>
<dbReference type="EMBL" id="CP099799">
    <property type="protein sequence ID" value="USS00957.1"/>
    <property type="molecule type" value="Genomic_DNA"/>
</dbReference>
<sequence>MKYLACDLDGTLVHENIIKIEDVEAILKLKQKGYKFIISTGRSLNGIDQVFDKYPNVKYDYIVACNGCLILDGDRNIIYDNHITNDVAENVFKDFIDDENICIHFESDGKNYLVDPINTDDIEDLLNYFQGIINREDLFKEKRDYLLISLFARNRDINTADEAKEKLLSKFENELEAYRNQYFIDIVPKGCSKGSGILKVLQLDGGNIEKLYTIGDSYNDISMFKITENSFTFNNSEDGVKEQANNYVDSVSECIEEIIRDN</sequence>
<dbReference type="GeneID" id="303560608"/>
<dbReference type="RefSeq" id="WP_066675913.1">
    <property type="nucleotide sequence ID" value="NZ_CABMIZ010000012.1"/>
</dbReference>
<dbReference type="Proteomes" id="UP000280586">
    <property type="component" value="Chromosome"/>
</dbReference>
<dbReference type="GO" id="GO:0016791">
    <property type="term" value="F:phosphatase activity"/>
    <property type="evidence" value="ECO:0007669"/>
    <property type="project" value="TreeGrafter"/>
</dbReference>
<dbReference type="PANTHER" id="PTHR10000:SF8">
    <property type="entry name" value="HAD SUPERFAMILY HYDROLASE-LIKE, TYPE 3"/>
    <property type="match status" value="1"/>
</dbReference>
<evidence type="ECO:0000313" key="2">
    <source>
        <dbReference type="EMBL" id="USS00957.1"/>
    </source>
</evidence>
<name>A0A9N7JKQ5_CLOSE</name>
<dbReference type="GO" id="GO:0005829">
    <property type="term" value="C:cytosol"/>
    <property type="evidence" value="ECO:0007669"/>
    <property type="project" value="TreeGrafter"/>
</dbReference>
<evidence type="ECO:0000313" key="3">
    <source>
        <dbReference type="Proteomes" id="UP000280586"/>
    </source>
</evidence>
<accession>A0A9N7JKQ5</accession>
<gene>
    <name evidence="1" type="ORF">CP523_07970</name>
    <name evidence="2" type="ORF">NH397_00305</name>
</gene>
<dbReference type="InterPro" id="IPR023214">
    <property type="entry name" value="HAD_sf"/>
</dbReference>
<dbReference type="InterPro" id="IPR000150">
    <property type="entry name" value="Cof"/>
</dbReference>
<proteinExistence type="predicted"/>
<dbReference type="Pfam" id="PF08282">
    <property type="entry name" value="Hydrolase_3"/>
    <property type="match status" value="1"/>
</dbReference>
<dbReference type="Proteomes" id="UP001055437">
    <property type="component" value="Chromosome"/>
</dbReference>
<dbReference type="AlphaFoldDB" id="A0A9N7JKQ5"/>
<dbReference type="GO" id="GO:0000287">
    <property type="term" value="F:magnesium ion binding"/>
    <property type="evidence" value="ECO:0007669"/>
    <property type="project" value="TreeGrafter"/>
</dbReference>
<dbReference type="InterPro" id="IPR006379">
    <property type="entry name" value="HAD-SF_hydro_IIB"/>
</dbReference>
<keyword evidence="4" id="KW-1185">Reference proteome</keyword>
<dbReference type="OrthoDB" id="306707at2"/>
<evidence type="ECO:0000313" key="1">
    <source>
        <dbReference type="EMBL" id="AYE34364.1"/>
    </source>
</evidence>
<evidence type="ECO:0000313" key="4">
    <source>
        <dbReference type="Proteomes" id="UP001055437"/>
    </source>
</evidence>
<reference evidence="1 3" key="1">
    <citation type="submission" date="2017-09" db="EMBL/GenBank/DDBJ databases">
        <authorList>
            <person name="Thomas P."/>
            <person name="Seyboldt C."/>
        </authorList>
    </citation>
    <scope>NUCLEOTIDE SEQUENCE [LARGE SCALE GENOMIC DNA]</scope>
    <source>
        <strain evidence="1 3">DSM 7534</strain>
    </source>
</reference>
<organism evidence="1 3">
    <name type="scientific">Clostridium septicum</name>
    <dbReference type="NCBI Taxonomy" id="1504"/>
    <lineage>
        <taxon>Bacteria</taxon>
        <taxon>Bacillati</taxon>
        <taxon>Bacillota</taxon>
        <taxon>Clostridia</taxon>
        <taxon>Eubacteriales</taxon>
        <taxon>Clostridiaceae</taxon>
        <taxon>Clostridium</taxon>
    </lineage>
</organism>
<dbReference type="InterPro" id="IPR036412">
    <property type="entry name" value="HAD-like_sf"/>
</dbReference>
<dbReference type="Gene3D" id="3.30.1240.10">
    <property type="match status" value="1"/>
</dbReference>
<dbReference type="KEGG" id="csep:CP523_07970"/>
<dbReference type="PANTHER" id="PTHR10000">
    <property type="entry name" value="PHOSPHOSERINE PHOSPHATASE"/>
    <property type="match status" value="1"/>
</dbReference>
<reference evidence="2" key="2">
    <citation type="submission" date="2022-06" db="EMBL/GenBank/DDBJ databases">
        <authorList>
            <person name="Holder M.E."/>
            <person name="Ajami N.J."/>
            <person name="Petrosino J.F."/>
        </authorList>
    </citation>
    <scope>NUCLEOTIDE SEQUENCE</scope>
    <source>
        <strain evidence="2">RMA 8861</strain>
    </source>
</reference>